<dbReference type="EMBL" id="CP003221">
    <property type="protein sequence ID" value="EGJ48683.1"/>
    <property type="molecule type" value="Genomic_DNA"/>
</dbReference>
<dbReference type="RefSeq" id="WP_014258535.1">
    <property type="nucleotide sequence ID" value="NC_016629.1"/>
</dbReference>
<evidence type="ECO:0000313" key="1">
    <source>
        <dbReference type="EMBL" id="EGJ48683.1"/>
    </source>
</evidence>
<dbReference type="KEGG" id="daf:Desaf_0326"/>
<dbReference type="AlphaFoldDB" id="F3YU77"/>
<dbReference type="STRING" id="690850.Desaf_0326"/>
<reference evidence="1 2" key="1">
    <citation type="journal article" date="2011" name="J. Bacteriol.">
        <title>Genome sequence of the mercury-methylating and pleomorphic Desulfovibrio africanus Strain Walvis Bay.</title>
        <authorList>
            <person name="Brown S.D."/>
            <person name="Wall J.D."/>
            <person name="Kucken A.M."/>
            <person name="Gilmour C.C."/>
            <person name="Podar M."/>
            <person name="Brandt C.C."/>
            <person name="Teshima H."/>
            <person name="Detter J.C."/>
            <person name="Han C.S."/>
            <person name="Land M.L."/>
            <person name="Lucas S."/>
            <person name="Han J."/>
            <person name="Pennacchio L."/>
            <person name="Nolan M."/>
            <person name="Pitluck S."/>
            <person name="Woyke T."/>
            <person name="Goodwin L."/>
            <person name="Palumbo A.V."/>
            <person name="Elias D.A."/>
        </authorList>
    </citation>
    <scope>NUCLEOTIDE SEQUENCE [LARGE SCALE GENOMIC DNA]</scope>
    <source>
        <strain evidence="1 2">Walvis Bay</strain>
    </source>
</reference>
<name>F3YU77_DESAF</name>
<gene>
    <name evidence="1" type="ORF">Desaf_0326</name>
</gene>
<protein>
    <submittedName>
        <fullName evidence="1">Uncharacterized protein</fullName>
    </submittedName>
</protein>
<dbReference type="HOGENOM" id="CLU_2315671_0_0_7"/>
<proteinExistence type="predicted"/>
<organism evidence="1 2">
    <name type="scientific">Desulfocurvibacter africanus subsp. africanus str. Walvis Bay</name>
    <dbReference type="NCBI Taxonomy" id="690850"/>
    <lineage>
        <taxon>Bacteria</taxon>
        <taxon>Pseudomonadati</taxon>
        <taxon>Thermodesulfobacteriota</taxon>
        <taxon>Desulfovibrionia</taxon>
        <taxon>Desulfovibrionales</taxon>
        <taxon>Desulfovibrionaceae</taxon>
        <taxon>Desulfocurvibacter</taxon>
    </lineage>
</organism>
<sequence length="93" mass="10301">MQKTVSAYLDHFHFDFDNAGAIVTLSPTAPDGLKHLFTRLCATQPTETAICLYEGLAAIAYADECTPLTFDPEICPANFMQELTVELERMAWG</sequence>
<accession>F3YU77</accession>
<keyword evidence="2" id="KW-1185">Reference proteome</keyword>
<evidence type="ECO:0000313" key="2">
    <source>
        <dbReference type="Proteomes" id="UP000007844"/>
    </source>
</evidence>
<dbReference type="Proteomes" id="UP000007844">
    <property type="component" value="Chromosome"/>
</dbReference>